<organism evidence="3 4">
    <name type="scientific">Ficus carica</name>
    <name type="common">Common fig</name>
    <dbReference type="NCBI Taxonomy" id="3494"/>
    <lineage>
        <taxon>Eukaryota</taxon>
        <taxon>Viridiplantae</taxon>
        <taxon>Streptophyta</taxon>
        <taxon>Embryophyta</taxon>
        <taxon>Tracheophyta</taxon>
        <taxon>Spermatophyta</taxon>
        <taxon>Magnoliopsida</taxon>
        <taxon>eudicotyledons</taxon>
        <taxon>Gunneridae</taxon>
        <taxon>Pentapetalae</taxon>
        <taxon>rosids</taxon>
        <taxon>fabids</taxon>
        <taxon>Rosales</taxon>
        <taxon>Moraceae</taxon>
        <taxon>Ficeae</taxon>
        <taxon>Ficus</taxon>
    </lineage>
</organism>
<feature type="coiled-coil region" evidence="1">
    <location>
        <begin position="371"/>
        <end position="405"/>
    </location>
</feature>
<feature type="compositionally biased region" description="Low complexity" evidence="2">
    <location>
        <begin position="30"/>
        <end position="47"/>
    </location>
</feature>
<feature type="region of interest" description="Disordered" evidence="2">
    <location>
        <begin position="1"/>
        <end position="76"/>
    </location>
</feature>
<evidence type="ECO:0000256" key="2">
    <source>
        <dbReference type="SAM" id="MobiDB-lite"/>
    </source>
</evidence>
<feature type="coiled-coil region" evidence="1">
    <location>
        <begin position="206"/>
        <end position="280"/>
    </location>
</feature>
<comment type="caution">
    <text evidence="3">The sequence shown here is derived from an EMBL/GenBank/DDBJ whole genome shotgun (WGS) entry which is preliminary data.</text>
</comment>
<keyword evidence="1" id="KW-0175">Coiled coil</keyword>
<dbReference type="AlphaFoldDB" id="A0AA88DZP3"/>
<reference evidence="3" key="1">
    <citation type="submission" date="2023-07" db="EMBL/GenBank/DDBJ databases">
        <title>draft genome sequence of fig (Ficus carica).</title>
        <authorList>
            <person name="Takahashi T."/>
            <person name="Nishimura K."/>
        </authorList>
    </citation>
    <scope>NUCLEOTIDE SEQUENCE</scope>
</reference>
<name>A0AA88DZP3_FICCA</name>
<feature type="coiled-coil region" evidence="1">
    <location>
        <begin position="586"/>
        <end position="627"/>
    </location>
</feature>
<proteinExistence type="predicted"/>
<feature type="compositionally biased region" description="Polar residues" evidence="2">
    <location>
        <begin position="60"/>
        <end position="72"/>
    </location>
</feature>
<dbReference type="EMBL" id="BTGU01000138">
    <property type="protein sequence ID" value="GMN62941.1"/>
    <property type="molecule type" value="Genomic_DNA"/>
</dbReference>
<dbReference type="Proteomes" id="UP001187192">
    <property type="component" value="Unassembled WGS sequence"/>
</dbReference>
<accession>A0AA88DZP3</accession>
<feature type="region of interest" description="Disordered" evidence="2">
    <location>
        <begin position="145"/>
        <end position="166"/>
    </location>
</feature>
<keyword evidence="4" id="KW-1185">Reference proteome</keyword>
<protein>
    <recommendedName>
        <fullName evidence="5">UVR domain-containing protein</fullName>
    </recommendedName>
</protein>
<evidence type="ECO:0008006" key="5">
    <source>
        <dbReference type="Google" id="ProtNLM"/>
    </source>
</evidence>
<gene>
    <name evidence="3" type="ORF">TIFTF001_032026</name>
</gene>
<evidence type="ECO:0000313" key="4">
    <source>
        <dbReference type="Proteomes" id="UP001187192"/>
    </source>
</evidence>
<sequence>MDETDSLFEGMVLFTPNSSYLDQPQPQPQPHEQQQQQQQEVDHSVQPNLSGDGADHDSDTPSSLETASSQPLDESLFSDLTIVSPLPTLAEEIPSFSRQVSRKKKRASLRIGYGRDSAAEEVPVQFPAPDQSGSDDSQAELPVVAGADSNGLPSTTANGDYDFRDGKDRDEVRLEQIKARISEKLELARRSAAVVSESRKEAIARSRRVAERLRGAAEAYAELERRLNEACESEDFETAERLSDSMAAADGERRSLMAALRAAEAECDAVESRMEEVLAAQIAAEEECAALLDQFAQDASNKADLVTRTAQEVSSKRMDEWLLSTEALGAKKMELEIESHIISKARTVLDTTIEDSVEDDKQERESLCKKRDVLIDELQKLLLLVKQKEQEIAETECNIEAVDKRITDVVSGFQEIQSNLDSKIGDLQSGLSNIEFESEALSTKKKEIDELLTQEEEKGAKLRELANASAEEAKTYEEVVRLRKNLMVSVLKSREDKVRLAKTEEKLSDDVQMLQQVISSSRASLQDLSTRKSSIQQDIALSKQKIMFIDKRVPELEAEKKVAAAARNFKEAARIAAEAKSLTVEKDSLQVSMERAASELEKLEEEIKDTIEKLQETEVLISSKEKEVAMARFERLLLTAGSATAERAAALELGDLEEANLLLVEAEAADSEAKELQPLYDFKVEEFTNIPKHFISMELVANLGKKQLEELAASVDFSPS</sequence>
<dbReference type="PANTHER" id="PTHR38394:SF1">
    <property type="entry name" value="NEUROFILAMENT LIGHT PROTEIN"/>
    <property type="match status" value="1"/>
</dbReference>
<evidence type="ECO:0000256" key="1">
    <source>
        <dbReference type="SAM" id="Coils"/>
    </source>
</evidence>
<dbReference type="PANTHER" id="PTHR38394">
    <property type="entry name" value="NEUROFILAMENT LIGHT PROTEIN"/>
    <property type="match status" value="1"/>
</dbReference>
<evidence type="ECO:0000313" key="3">
    <source>
        <dbReference type="EMBL" id="GMN62941.1"/>
    </source>
</evidence>